<dbReference type="PANTHER" id="PTHR35757:SF1">
    <property type="entry name" value="THERMOSOME SUBUNIT GAMMA"/>
    <property type="match status" value="1"/>
</dbReference>
<sequence length="295" mass="32897">MSRFPLLSVIRPLIDRRLWTLVLSVLLASSAQADPKIESDAPEFVRVKKNASERPVALQTAIAHYQSQDGALKIDLVGAVHIGEDTYYQELNKRFKSYDAVMYELVAPEGTRVPQGHKGTGSPVSGLQNGMKDMLELEFQLEKVDYSPANFVHADMSPEEFAKDMEERGDGLLHMFARAMGQGLVQQSKGESSDAAVMMALFSQDRAMKLRRIFASQISDMDNAMKAIEGENGSTIISQRNAKAFEVMGKSIKDGKKNIAVFYGAGHLEDMHDRLKKDFGMELKSVEYLDAWKLQ</sequence>
<evidence type="ECO:0000313" key="2">
    <source>
        <dbReference type="EMBL" id="PQO26098.1"/>
    </source>
</evidence>
<dbReference type="EMBL" id="PUIA01000069">
    <property type="protein sequence ID" value="PQO26098.1"/>
    <property type="molecule type" value="Genomic_DNA"/>
</dbReference>
<dbReference type="Proteomes" id="UP000240009">
    <property type="component" value="Unassembled WGS sequence"/>
</dbReference>
<organism evidence="2 3">
    <name type="scientific">Blastopirellula marina</name>
    <dbReference type="NCBI Taxonomy" id="124"/>
    <lineage>
        <taxon>Bacteria</taxon>
        <taxon>Pseudomonadati</taxon>
        <taxon>Planctomycetota</taxon>
        <taxon>Planctomycetia</taxon>
        <taxon>Pirellulales</taxon>
        <taxon>Pirellulaceae</taxon>
        <taxon>Blastopirellula</taxon>
    </lineage>
</organism>
<evidence type="ECO:0008006" key="4">
    <source>
        <dbReference type="Google" id="ProtNLM"/>
    </source>
</evidence>
<dbReference type="OrthoDB" id="249177at2"/>
<gene>
    <name evidence="2" type="ORF">C5Y96_21860</name>
</gene>
<protein>
    <recommendedName>
        <fullName evidence="4">TraB/GumN family protein</fullName>
    </recommendedName>
</protein>
<accession>A0A2S8F1P6</accession>
<feature type="signal peptide" evidence="1">
    <location>
        <begin position="1"/>
        <end position="33"/>
    </location>
</feature>
<proteinExistence type="predicted"/>
<dbReference type="RefSeq" id="WP_105357840.1">
    <property type="nucleotide sequence ID" value="NZ_PUIA01000069.1"/>
</dbReference>
<evidence type="ECO:0000313" key="3">
    <source>
        <dbReference type="Proteomes" id="UP000240009"/>
    </source>
</evidence>
<comment type="caution">
    <text evidence="2">The sequence shown here is derived from an EMBL/GenBank/DDBJ whole genome shotgun (WGS) entry which is preliminary data.</text>
</comment>
<feature type="chain" id="PRO_5015472778" description="TraB/GumN family protein" evidence="1">
    <location>
        <begin position="34"/>
        <end position="295"/>
    </location>
</feature>
<reference evidence="2 3" key="1">
    <citation type="submission" date="2018-02" db="EMBL/GenBank/DDBJ databases">
        <title>Comparative genomes isolates from brazilian mangrove.</title>
        <authorList>
            <person name="Araujo J.E."/>
            <person name="Taketani R.G."/>
            <person name="Silva M.C.P."/>
            <person name="Loureco M.V."/>
            <person name="Andreote F.D."/>
        </authorList>
    </citation>
    <scope>NUCLEOTIDE SEQUENCE [LARGE SCALE GENOMIC DNA]</scope>
    <source>
        <strain evidence="2 3">HEX-2 MGV</strain>
    </source>
</reference>
<keyword evidence="1" id="KW-0732">Signal</keyword>
<dbReference type="PANTHER" id="PTHR35757">
    <property type="entry name" value="THERMOSOME SUBUNIT GAMMA"/>
    <property type="match status" value="1"/>
</dbReference>
<dbReference type="AlphaFoldDB" id="A0A2S8F1P6"/>
<name>A0A2S8F1P6_9BACT</name>
<evidence type="ECO:0000256" key="1">
    <source>
        <dbReference type="SAM" id="SignalP"/>
    </source>
</evidence>